<keyword evidence="3" id="KW-0964">Secreted</keyword>
<comment type="similarity">
    <text evidence="2">Belongs to the plant rapid alkalinization factor (RALF) family.</text>
</comment>
<keyword evidence="9" id="KW-1185">Reference proteome</keyword>
<evidence type="ECO:0000256" key="4">
    <source>
        <dbReference type="ARBA" id="ARBA00022702"/>
    </source>
</evidence>
<evidence type="ECO:0000256" key="6">
    <source>
        <dbReference type="ARBA" id="ARBA00023157"/>
    </source>
</evidence>
<evidence type="ECO:0000256" key="1">
    <source>
        <dbReference type="ARBA" id="ARBA00004613"/>
    </source>
</evidence>
<dbReference type="InterPro" id="IPR039252">
    <property type="entry name" value="RALFL27"/>
</dbReference>
<dbReference type="Pfam" id="PF05498">
    <property type="entry name" value="RALF"/>
    <property type="match status" value="1"/>
</dbReference>
<dbReference type="InterPro" id="IPR008801">
    <property type="entry name" value="RALF"/>
</dbReference>
<keyword evidence="6" id="KW-1015">Disulfide bond</keyword>
<evidence type="ECO:0000313" key="9">
    <source>
        <dbReference type="Proteomes" id="UP001174677"/>
    </source>
</evidence>
<dbReference type="Proteomes" id="UP001174677">
    <property type="component" value="Chromosome 9"/>
</dbReference>
<keyword evidence="4" id="KW-0372">Hormone</keyword>
<feature type="transmembrane region" description="Helical" evidence="7">
    <location>
        <begin position="21"/>
        <end position="45"/>
    </location>
</feature>
<comment type="caution">
    <text evidence="8">The sequence shown here is derived from an EMBL/GenBank/DDBJ whole genome shotgun (WGS) entry which is preliminary data.</text>
</comment>
<organism evidence="8 9">
    <name type="scientific">Hevea brasiliensis</name>
    <name type="common">Para rubber tree</name>
    <name type="synonym">Siphonia brasiliensis</name>
    <dbReference type="NCBI Taxonomy" id="3981"/>
    <lineage>
        <taxon>Eukaryota</taxon>
        <taxon>Viridiplantae</taxon>
        <taxon>Streptophyta</taxon>
        <taxon>Embryophyta</taxon>
        <taxon>Tracheophyta</taxon>
        <taxon>Spermatophyta</taxon>
        <taxon>Magnoliopsida</taxon>
        <taxon>eudicotyledons</taxon>
        <taxon>Gunneridae</taxon>
        <taxon>Pentapetalae</taxon>
        <taxon>rosids</taxon>
        <taxon>fabids</taxon>
        <taxon>Malpighiales</taxon>
        <taxon>Euphorbiaceae</taxon>
        <taxon>Crotonoideae</taxon>
        <taxon>Micrandreae</taxon>
        <taxon>Hevea</taxon>
    </lineage>
</organism>
<evidence type="ECO:0000256" key="7">
    <source>
        <dbReference type="SAM" id="Phobius"/>
    </source>
</evidence>
<comment type="subcellular location">
    <subcellularLocation>
        <location evidence="1">Secreted</location>
    </subcellularLocation>
</comment>
<reference evidence="8" key="1">
    <citation type="journal article" date="2023" name="Plant Biotechnol. J.">
        <title>Chromosome-level wild Hevea brasiliensis genome provides new tools for genomic-assisted breeding and valuable loci to elevate rubber yield.</title>
        <authorList>
            <person name="Cheng H."/>
            <person name="Song X."/>
            <person name="Hu Y."/>
            <person name="Wu T."/>
            <person name="Yang Q."/>
            <person name="An Z."/>
            <person name="Feng S."/>
            <person name="Deng Z."/>
            <person name="Wu W."/>
            <person name="Zeng X."/>
            <person name="Tu M."/>
            <person name="Wang X."/>
            <person name="Huang H."/>
        </authorList>
    </citation>
    <scope>NUCLEOTIDE SEQUENCE</scope>
    <source>
        <strain evidence="8">MT/VB/25A 57/8</strain>
    </source>
</reference>
<keyword evidence="5" id="KW-0732">Signal</keyword>
<name>A0ABQ9LYR9_HEVBR</name>
<dbReference type="PANTHER" id="PTHR39112:SF1">
    <property type="entry name" value="PROTEIN RALF-LIKE 27"/>
    <property type="match status" value="1"/>
</dbReference>
<keyword evidence="7" id="KW-0812">Transmembrane</keyword>
<evidence type="ECO:0000313" key="8">
    <source>
        <dbReference type="EMBL" id="KAJ9173167.1"/>
    </source>
</evidence>
<evidence type="ECO:0000256" key="3">
    <source>
        <dbReference type="ARBA" id="ARBA00022525"/>
    </source>
</evidence>
<accession>A0ABQ9LYR9</accession>
<evidence type="ECO:0000256" key="5">
    <source>
        <dbReference type="ARBA" id="ARBA00022729"/>
    </source>
</evidence>
<proteinExistence type="inferred from homology"/>
<evidence type="ECO:0000256" key="2">
    <source>
        <dbReference type="ARBA" id="ARBA00009178"/>
    </source>
</evidence>
<keyword evidence="7" id="KW-0472">Membrane</keyword>
<protein>
    <submittedName>
        <fullName evidence="8">Uncharacterized protein</fullName>
    </submittedName>
</protein>
<sequence length="125" mass="14236">MLERCKKKLEMKADVKIQGRWFRFSLTVLHLVLIIACISVAAPLIGYTNSFCNATIGECHEETMYVESDVCSIPQFSSQQTRYISYGSFGRQPICNGRIYGNCLRPAGSNKSRSCTYYTRCRVVR</sequence>
<keyword evidence="7" id="KW-1133">Transmembrane helix</keyword>
<dbReference type="EMBL" id="JARPOI010000009">
    <property type="protein sequence ID" value="KAJ9173167.1"/>
    <property type="molecule type" value="Genomic_DNA"/>
</dbReference>
<dbReference type="PANTHER" id="PTHR39112">
    <property type="entry name" value="PROTEIN RALF-LIKE 27-RELATED"/>
    <property type="match status" value="1"/>
</dbReference>
<gene>
    <name evidence="8" type="ORF">P3X46_016331</name>
</gene>